<reference evidence="6 7" key="1">
    <citation type="journal article" date="2013" name="J. Bacteriol.">
        <title>Roles of HynAB and Ech, the only two hydrogenases found in the model sulfate reducer Desulfovibrio gigas.</title>
        <authorList>
            <person name="Morais-Silva F.O."/>
            <person name="Santos C.I."/>
            <person name="Rodrigues R."/>
            <person name="Pereira I.A."/>
            <person name="Rodrigues-Pousada C."/>
        </authorList>
    </citation>
    <scope>NUCLEOTIDE SEQUENCE [LARGE SCALE GENOMIC DNA]</scope>
    <source>
        <strain evidence="7">ATCC 19364 / DSM 1382 / NCIMB 9332 / VKM B-1759</strain>
    </source>
</reference>
<evidence type="ECO:0000313" key="7">
    <source>
        <dbReference type="Proteomes" id="UP000016587"/>
    </source>
</evidence>
<dbReference type="PANTHER" id="PTHR33823:SF2">
    <property type="entry name" value="RNA POLYMERASE-BINDING TRANSCRIPTION FACTOR DKSA"/>
    <property type="match status" value="1"/>
</dbReference>
<dbReference type="PRINTS" id="PR00618">
    <property type="entry name" value="DKSAZNFINGER"/>
</dbReference>
<dbReference type="PROSITE" id="PS01102">
    <property type="entry name" value="ZF_DKSA_1"/>
    <property type="match status" value="1"/>
</dbReference>
<dbReference type="eggNOG" id="COG1734">
    <property type="taxonomic scope" value="Bacteria"/>
</dbReference>
<dbReference type="InterPro" id="IPR037187">
    <property type="entry name" value="DnaK_N"/>
</dbReference>
<gene>
    <name evidence="6" type="ORF">DGI_1517</name>
</gene>
<keyword evidence="3" id="KW-0862">Zinc</keyword>
<accession>T2GAP2</accession>
<dbReference type="RefSeq" id="WP_021760182.1">
    <property type="nucleotide sequence ID" value="NC_022444.1"/>
</dbReference>
<dbReference type="HOGENOM" id="CLU_043144_2_1_7"/>
<name>T2GAP2_MEGG1</name>
<dbReference type="Gene3D" id="1.20.120.910">
    <property type="entry name" value="DksA, coiled-coil domain"/>
    <property type="match status" value="1"/>
</dbReference>
<evidence type="ECO:0000313" key="6">
    <source>
        <dbReference type="EMBL" id="AGW13358.1"/>
    </source>
</evidence>
<dbReference type="OrthoDB" id="9803742at2"/>
<evidence type="ECO:0000256" key="3">
    <source>
        <dbReference type="ARBA" id="ARBA00022833"/>
    </source>
</evidence>
<dbReference type="InterPro" id="IPR020460">
    <property type="entry name" value="Znf_C4-type_bac"/>
</dbReference>
<evidence type="ECO:0000256" key="4">
    <source>
        <dbReference type="PROSITE-ProRule" id="PRU00510"/>
    </source>
</evidence>
<dbReference type="GO" id="GO:0008270">
    <property type="term" value="F:zinc ion binding"/>
    <property type="evidence" value="ECO:0007669"/>
    <property type="project" value="UniProtKB-KW"/>
</dbReference>
<dbReference type="EMBL" id="CP006585">
    <property type="protein sequence ID" value="AGW13358.1"/>
    <property type="molecule type" value="Genomic_DNA"/>
</dbReference>
<dbReference type="KEGG" id="dgg:DGI_1517"/>
<proteinExistence type="predicted"/>
<evidence type="ECO:0000259" key="5">
    <source>
        <dbReference type="Pfam" id="PF01258"/>
    </source>
</evidence>
<dbReference type="InterPro" id="IPR020458">
    <property type="entry name" value="Znf_DskA_TraR_CS"/>
</dbReference>
<dbReference type="SUPFAM" id="SSF109635">
    <property type="entry name" value="DnaK suppressor protein DksA, alpha-hairpin domain"/>
    <property type="match status" value="1"/>
</dbReference>
<sequence length="112" mass="12735">MTHSHLHEIRSWLETQLARLESERYDLEVESCADENEFASQVAEAHIKVAVRERVAQQVREIQTALRRLDRSDFGCCEECGCEIGVARLKARPTALLCVDCQTERESQAAGF</sequence>
<dbReference type="InterPro" id="IPR000962">
    <property type="entry name" value="Znf_DskA_TraR"/>
</dbReference>
<dbReference type="Pfam" id="PF01258">
    <property type="entry name" value="zf-dskA_traR"/>
    <property type="match status" value="1"/>
</dbReference>
<dbReference type="Proteomes" id="UP000016587">
    <property type="component" value="Chromosome"/>
</dbReference>
<keyword evidence="7" id="KW-1185">Reference proteome</keyword>
<protein>
    <submittedName>
        <fullName evidence="6">Putative prokaryotic dksA/traR C4-type zinc finger family protein</fullName>
    </submittedName>
</protein>
<evidence type="ECO:0000256" key="1">
    <source>
        <dbReference type="ARBA" id="ARBA00022723"/>
    </source>
</evidence>
<dbReference type="PATRIC" id="fig|1121448.10.peg.1513"/>
<feature type="domain" description="Zinc finger DksA/TraR C4-type" evidence="5">
    <location>
        <begin position="73"/>
        <end position="106"/>
    </location>
</feature>
<dbReference type="STRING" id="1121448.DGI_1517"/>
<keyword evidence="1" id="KW-0479">Metal-binding</keyword>
<dbReference type="AlphaFoldDB" id="T2GAP2"/>
<reference evidence="7" key="2">
    <citation type="submission" date="2013-07" db="EMBL/GenBank/DDBJ databases">
        <authorList>
            <person name="Morais-Silva F.O."/>
            <person name="Rezende A.M."/>
            <person name="Pimentel C."/>
            <person name="Resende D.M."/>
            <person name="Santos C.I."/>
            <person name="Clemente C."/>
            <person name="de Oliveira L.M."/>
            <person name="da Silva S.M."/>
            <person name="Costa D.A."/>
            <person name="Varela-Raposo A."/>
            <person name="Horacio E.C.A."/>
            <person name="Matos M."/>
            <person name="Flores O."/>
            <person name="Ruiz J.C."/>
            <person name="Rodrigues-Pousada C."/>
        </authorList>
    </citation>
    <scope>NUCLEOTIDE SEQUENCE [LARGE SCALE GENOMIC DNA]</scope>
    <source>
        <strain evidence="7">ATCC 19364 / DSM 1382 / NCIMB 9332 / VKM B-1759</strain>
    </source>
</reference>
<dbReference type="SUPFAM" id="SSF57716">
    <property type="entry name" value="Glucocorticoid receptor-like (DNA-binding domain)"/>
    <property type="match status" value="1"/>
</dbReference>
<dbReference type="PROSITE" id="PS51128">
    <property type="entry name" value="ZF_DKSA_2"/>
    <property type="match status" value="1"/>
</dbReference>
<evidence type="ECO:0000256" key="2">
    <source>
        <dbReference type="ARBA" id="ARBA00022771"/>
    </source>
</evidence>
<feature type="zinc finger region" description="dksA C4-type" evidence="4">
    <location>
        <begin position="77"/>
        <end position="101"/>
    </location>
</feature>
<dbReference type="PANTHER" id="PTHR33823">
    <property type="entry name" value="RNA POLYMERASE-BINDING TRANSCRIPTION FACTOR DKSA-RELATED"/>
    <property type="match status" value="1"/>
</dbReference>
<organism evidence="6 7">
    <name type="scientific">Megalodesulfovibrio gigas (strain ATCC 19364 / DSM 1382 / NCIMB 9332 / VKM B-1759)</name>
    <name type="common">Desulfovibrio gigas</name>
    <dbReference type="NCBI Taxonomy" id="1121448"/>
    <lineage>
        <taxon>Bacteria</taxon>
        <taxon>Pseudomonadati</taxon>
        <taxon>Thermodesulfobacteriota</taxon>
        <taxon>Desulfovibrionia</taxon>
        <taxon>Desulfovibrionales</taxon>
        <taxon>Desulfovibrionaceae</taxon>
        <taxon>Megalodesulfovibrio</taxon>
    </lineage>
</organism>
<keyword evidence="2" id="KW-0863">Zinc-finger</keyword>